<accession>A0A9D3UGD4</accession>
<comment type="caution">
    <text evidence="2">The sequence shown here is derived from an EMBL/GenBank/DDBJ whole genome shotgun (WGS) entry which is preliminary data.</text>
</comment>
<evidence type="ECO:0000313" key="2">
    <source>
        <dbReference type="EMBL" id="KAH1039918.1"/>
    </source>
</evidence>
<organism evidence="2 3">
    <name type="scientific">Gossypium stocksii</name>
    <dbReference type="NCBI Taxonomy" id="47602"/>
    <lineage>
        <taxon>Eukaryota</taxon>
        <taxon>Viridiplantae</taxon>
        <taxon>Streptophyta</taxon>
        <taxon>Embryophyta</taxon>
        <taxon>Tracheophyta</taxon>
        <taxon>Spermatophyta</taxon>
        <taxon>Magnoliopsida</taxon>
        <taxon>eudicotyledons</taxon>
        <taxon>Gunneridae</taxon>
        <taxon>Pentapetalae</taxon>
        <taxon>rosids</taxon>
        <taxon>malvids</taxon>
        <taxon>Malvales</taxon>
        <taxon>Malvaceae</taxon>
        <taxon>Malvoideae</taxon>
        <taxon>Gossypium</taxon>
    </lineage>
</organism>
<sequence length="139" mass="16303">MTGELIHLNYKHISFKQMKMSVDRVLQCYIRNMSNPPSLFIENYLREVGFWHVATIRQGCNLDSKLIISMNTIRGFDNLGSNSDEFFQNSNIWHAKVPFVTYATVEMHQMDRVLRQFGFRQPIPVAPEVLDNEHKIDLQ</sequence>
<protein>
    <recommendedName>
        <fullName evidence="1">Aminotransferase-like plant mobile domain-containing protein</fullName>
    </recommendedName>
</protein>
<keyword evidence="3" id="KW-1185">Reference proteome</keyword>
<dbReference type="EMBL" id="JAIQCV010000012">
    <property type="protein sequence ID" value="KAH1039918.1"/>
    <property type="molecule type" value="Genomic_DNA"/>
</dbReference>
<dbReference type="Proteomes" id="UP000828251">
    <property type="component" value="Unassembled WGS sequence"/>
</dbReference>
<evidence type="ECO:0000259" key="1">
    <source>
        <dbReference type="Pfam" id="PF10536"/>
    </source>
</evidence>
<dbReference type="Pfam" id="PF10536">
    <property type="entry name" value="PMD"/>
    <property type="match status" value="1"/>
</dbReference>
<dbReference type="AlphaFoldDB" id="A0A9D3UGD4"/>
<dbReference type="OrthoDB" id="960611at2759"/>
<feature type="domain" description="Aminotransferase-like plant mobile" evidence="1">
    <location>
        <begin position="76"/>
        <end position="126"/>
    </location>
</feature>
<dbReference type="InterPro" id="IPR019557">
    <property type="entry name" value="AminoTfrase-like_pln_mobile"/>
</dbReference>
<name>A0A9D3UGD4_9ROSI</name>
<evidence type="ECO:0000313" key="3">
    <source>
        <dbReference type="Proteomes" id="UP000828251"/>
    </source>
</evidence>
<proteinExistence type="predicted"/>
<gene>
    <name evidence="2" type="ORF">J1N35_041661</name>
</gene>
<reference evidence="2 3" key="1">
    <citation type="journal article" date="2021" name="Plant Biotechnol. J.">
        <title>Multi-omics assisted identification of the key and species-specific regulatory components of drought-tolerant mechanisms in Gossypium stocksii.</title>
        <authorList>
            <person name="Yu D."/>
            <person name="Ke L."/>
            <person name="Zhang D."/>
            <person name="Wu Y."/>
            <person name="Sun Y."/>
            <person name="Mei J."/>
            <person name="Sun J."/>
            <person name="Sun Y."/>
        </authorList>
    </citation>
    <scope>NUCLEOTIDE SEQUENCE [LARGE SCALE GENOMIC DNA]</scope>
    <source>
        <strain evidence="3">cv. E1</strain>
        <tissue evidence="2">Leaf</tissue>
    </source>
</reference>